<feature type="region of interest" description="Disordered" evidence="1">
    <location>
        <begin position="1"/>
        <end position="32"/>
    </location>
</feature>
<evidence type="ECO:0000313" key="2">
    <source>
        <dbReference type="EMBL" id="TVU03045.1"/>
    </source>
</evidence>
<keyword evidence="3" id="KW-1185">Reference proteome</keyword>
<evidence type="ECO:0000256" key="1">
    <source>
        <dbReference type="SAM" id="MobiDB-lite"/>
    </source>
</evidence>
<protein>
    <submittedName>
        <fullName evidence="2">Uncharacterized protein</fullName>
    </submittedName>
</protein>
<reference evidence="2 3" key="1">
    <citation type="journal article" date="2019" name="Sci. Rep.">
        <title>A high-quality genome of Eragrostis curvula grass provides insights into Poaceae evolution and supports new strategies to enhance forage quality.</title>
        <authorList>
            <person name="Carballo J."/>
            <person name="Santos B.A.C.M."/>
            <person name="Zappacosta D."/>
            <person name="Garbus I."/>
            <person name="Selva J.P."/>
            <person name="Gallo C.A."/>
            <person name="Diaz A."/>
            <person name="Albertini E."/>
            <person name="Caccamo M."/>
            <person name="Echenique V."/>
        </authorList>
    </citation>
    <scope>NUCLEOTIDE SEQUENCE [LARGE SCALE GENOMIC DNA]</scope>
    <source>
        <strain evidence="3">cv. Victoria</strain>
        <tissue evidence="2">Leaf</tissue>
    </source>
</reference>
<accession>A0A5J9SVP0</accession>
<organism evidence="2 3">
    <name type="scientific">Eragrostis curvula</name>
    <name type="common">weeping love grass</name>
    <dbReference type="NCBI Taxonomy" id="38414"/>
    <lineage>
        <taxon>Eukaryota</taxon>
        <taxon>Viridiplantae</taxon>
        <taxon>Streptophyta</taxon>
        <taxon>Embryophyta</taxon>
        <taxon>Tracheophyta</taxon>
        <taxon>Spermatophyta</taxon>
        <taxon>Magnoliopsida</taxon>
        <taxon>Liliopsida</taxon>
        <taxon>Poales</taxon>
        <taxon>Poaceae</taxon>
        <taxon>PACMAD clade</taxon>
        <taxon>Chloridoideae</taxon>
        <taxon>Eragrostideae</taxon>
        <taxon>Eragrostidinae</taxon>
        <taxon>Eragrostis</taxon>
    </lineage>
</organism>
<dbReference type="Proteomes" id="UP000324897">
    <property type="component" value="Unassembled WGS sequence"/>
</dbReference>
<feature type="region of interest" description="Disordered" evidence="1">
    <location>
        <begin position="65"/>
        <end position="85"/>
    </location>
</feature>
<name>A0A5J9SVP0_9POAL</name>
<dbReference type="AlphaFoldDB" id="A0A5J9SVP0"/>
<evidence type="ECO:0000313" key="3">
    <source>
        <dbReference type="Proteomes" id="UP000324897"/>
    </source>
</evidence>
<dbReference type="InterPro" id="IPR007877">
    <property type="entry name" value="DUF707"/>
</dbReference>
<dbReference type="PANTHER" id="PTHR31210">
    <property type="entry name" value="OS06G0731900 PROTEIN"/>
    <property type="match status" value="1"/>
</dbReference>
<dbReference type="EMBL" id="RWGY01000232">
    <property type="protein sequence ID" value="TVU03045.1"/>
    <property type="molecule type" value="Genomic_DNA"/>
</dbReference>
<comment type="caution">
    <text evidence="2">The sequence shown here is derived from an EMBL/GenBank/DDBJ whole genome shotgun (WGS) entry which is preliminary data.</text>
</comment>
<feature type="region of interest" description="Disordered" evidence="1">
    <location>
        <begin position="233"/>
        <end position="252"/>
    </location>
</feature>
<dbReference type="Pfam" id="PF05212">
    <property type="entry name" value="DUF707"/>
    <property type="match status" value="2"/>
</dbReference>
<dbReference type="Gramene" id="TVU03045">
    <property type="protein sequence ID" value="TVU03045"/>
    <property type="gene ID" value="EJB05_51428"/>
</dbReference>
<proteinExistence type="predicted"/>
<sequence>MREPVAKHAAGRAARHGGVATASGGGGRANLLPQQLAASPAYSDSDSVLETNHAAPLLPFDLATRRPYVPPRSRPRRSEASSPAAATACLIRTRPPPPRLWPHSAAATATASSVVDALRRRVHLVRGLNPPLRPRLRRPLARGGMGAAASRLRSTAPAVKALAVAVLLLGAGAVGALHQNRASLPIEAWTCSIHHRKALCVEPASTNRRRRPRPSLPMPRGVVQHNTNLEMEASLAGNPERRKQQEESKPTKKSLLAVAVGIKNKDTVNRLVSKFSADHFVIMLFHYDNTLEQWDDLEWSKRAVHVAAKGQTKWWFAKRFLHPDVVAEYEYIFVWDEDIEVETFDPLRYLATVKREGFEVSQPALDRRSEIHHAITARALMPTSDMHRRAQGVRCDEDSMGPPCMGWVEFMVPVFSQEAWRCVWHMVQSDLVHGWGLDYKVGYCAKGDRAHNVGVVDSEYVLHRGIPMLSDNSKGPSSTGRAAVRWRSFKEMQIFNKRYMSLSMILSGHHQSQEFACLKKHAKSWQYRNDILDDLLEVILIGAFLDANEIYLDISAVEQPIEESGEERVWMIYLRYRAKGDHAHNVGVDSEYMLHRGIPMLSDDSKGTSSTGQAAVRWRSFKEMQIFNKRWVEASMEDKSWTDPYAAHLLTAISM</sequence>
<dbReference type="OrthoDB" id="9985979at2759"/>
<gene>
    <name evidence="2" type="ORF">EJB05_51428</name>
</gene>
<feature type="non-terminal residue" evidence="2">
    <location>
        <position position="1"/>
    </location>
</feature>
<feature type="compositionally biased region" description="Basic and acidic residues" evidence="1">
    <location>
        <begin position="239"/>
        <end position="250"/>
    </location>
</feature>
<dbReference type="PANTHER" id="PTHR31210:SF84">
    <property type="entry name" value="OS07G0414700 PROTEIN"/>
    <property type="match status" value="1"/>
</dbReference>
<feature type="region of interest" description="Disordered" evidence="1">
    <location>
        <begin position="204"/>
        <end position="224"/>
    </location>
</feature>